<gene>
    <name evidence="5" type="ORF">QR680_005678</name>
</gene>
<feature type="chain" id="PRO_5041467705" description="Insulin-like domain-containing protein" evidence="3">
    <location>
        <begin position="19"/>
        <end position="108"/>
    </location>
</feature>
<dbReference type="GO" id="GO:0005179">
    <property type="term" value="F:hormone activity"/>
    <property type="evidence" value="ECO:0007669"/>
    <property type="project" value="InterPro"/>
</dbReference>
<feature type="signal peptide" evidence="3">
    <location>
        <begin position="1"/>
        <end position="18"/>
    </location>
</feature>
<evidence type="ECO:0000256" key="2">
    <source>
        <dbReference type="ARBA" id="ARBA00022729"/>
    </source>
</evidence>
<evidence type="ECO:0000256" key="1">
    <source>
        <dbReference type="ARBA" id="ARBA00009034"/>
    </source>
</evidence>
<feature type="domain" description="Insulin-like" evidence="4">
    <location>
        <begin position="19"/>
        <end position="81"/>
    </location>
</feature>
<dbReference type="PROSITE" id="PS00262">
    <property type="entry name" value="INSULIN"/>
    <property type="match status" value="1"/>
</dbReference>
<comment type="caution">
    <text evidence="5">The sequence shown here is derived from an EMBL/GenBank/DDBJ whole genome shotgun (WGS) entry which is preliminary data.</text>
</comment>
<protein>
    <recommendedName>
        <fullName evidence="4">Insulin-like domain-containing protein</fullName>
    </recommendedName>
</protein>
<keyword evidence="2 3" id="KW-0732">Signal</keyword>
<dbReference type="InterPro" id="IPR022353">
    <property type="entry name" value="Insulin_CS"/>
</dbReference>
<organism evidence="5 6">
    <name type="scientific">Steinernema hermaphroditum</name>
    <dbReference type="NCBI Taxonomy" id="289476"/>
    <lineage>
        <taxon>Eukaryota</taxon>
        <taxon>Metazoa</taxon>
        <taxon>Ecdysozoa</taxon>
        <taxon>Nematoda</taxon>
        <taxon>Chromadorea</taxon>
        <taxon>Rhabditida</taxon>
        <taxon>Tylenchina</taxon>
        <taxon>Panagrolaimomorpha</taxon>
        <taxon>Strongyloidoidea</taxon>
        <taxon>Steinernematidae</taxon>
        <taxon>Steinernema</taxon>
    </lineage>
</organism>
<dbReference type="AlphaFoldDB" id="A0AA39HVC4"/>
<proteinExistence type="inferred from homology"/>
<dbReference type="Proteomes" id="UP001175271">
    <property type="component" value="Unassembled WGS sequence"/>
</dbReference>
<dbReference type="SMART" id="SM00078">
    <property type="entry name" value="IlGF"/>
    <property type="match status" value="1"/>
</dbReference>
<comment type="similarity">
    <text evidence="1">Belongs to the insulin family.</text>
</comment>
<evidence type="ECO:0000256" key="3">
    <source>
        <dbReference type="SAM" id="SignalP"/>
    </source>
</evidence>
<dbReference type="EMBL" id="JAUCMV010000003">
    <property type="protein sequence ID" value="KAK0411489.1"/>
    <property type="molecule type" value="Genomic_DNA"/>
</dbReference>
<sequence>MLLPLLLISFFALNPTNGIQLCGPHLTELLVNICTFDGESRPCFRRRESPASRLGRIHAIIAVMKSCCENECSIADIVAQCCLEESCLVRCYPHRLLENAPVEIMIPA</sequence>
<evidence type="ECO:0000259" key="4">
    <source>
        <dbReference type="SMART" id="SM00078"/>
    </source>
</evidence>
<dbReference type="InterPro" id="IPR016179">
    <property type="entry name" value="Insulin-like"/>
</dbReference>
<accession>A0AA39HVC4</accession>
<reference evidence="5" key="1">
    <citation type="submission" date="2023-06" db="EMBL/GenBank/DDBJ databases">
        <title>Genomic analysis of the entomopathogenic nematode Steinernema hermaphroditum.</title>
        <authorList>
            <person name="Schwarz E.M."/>
            <person name="Heppert J.K."/>
            <person name="Baniya A."/>
            <person name="Schwartz H.T."/>
            <person name="Tan C.-H."/>
            <person name="Antoshechkin I."/>
            <person name="Sternberg P.W."/>
            <person name="Goodrich-Blair H."/>
            <person name="Dillman A.R."/>
        </authorList>
    </citation>
    <scope>NUCLEOTIDE SEQUENCE</scope>
    <source>
        <strain evidence="5">PS9179</strain>
        <tissue evidence="5">Whole animal</tissue>
    </source>
</reference>
<evidence type="ECO:0000313" key="6">
    <source>
        <dbReference type="Proteomes" id="UP001175271"/>
    </source>
</evidence>
<dbReference type="GO" id="GO:0005576">
    <property type="term" value="C:extracellular region"/>
    <property type="evidence" value="ECO:0007669"/>
    <property type="project" value="InterPro"/>
</dbReference>
<dbReference type="InterPro" id="IPR036438">
    <property type="entry name" value="Insulin-like_sf"/>
</dbReference>
<keyword evidence="6" id="KW-1185">Reference proteome</keyword>
<evidence type="ECO:0000313" key="5">
    <source>
        <dbReference type="EMBL" id="KAK0411489.1"/>
    </source>
</evidence>
<dbReference type="SUPFAM" id="SSF56994">
    <property type="entry name" value="Insulin-like"/>
    <property type="match status" value="1"/>
</dbReference>
<name>A0AA39HVC4_9BILA</name>